<dbReference type="Pfam" id="PF08031">
    <property type="entry name" value="BBE"/>
    <property type="match status" value="1"/>
</dbReference>
<dbReference type="Gene3D" id="3.30.465.10">
    <property type="match status" value="1"/>
</dbReference>
<organism evidence="2 3">
    <name type="scientific">Potamilus streckersoni</name>
    <dbReference type="NCBI Taxonomy" id="2493646"/>
    <lineage>
        <taxon>Eukaryota</taxon>
        <taxon>Metazoa</taxon>
        <taxon>Spiralia</taxon>
        <taxon>Lophotrochozoa</taxon>
        <taxon>Mollusca</taxon>
        <taxon>Bivalvia</taxon>
        <taxon>Autobranchia</taxon>
        <taxon>Heteroconchia</taxon>
        <taxon>Palaeoheterodonta</taxon>
        <taxon>Unionida</taxon>
        <taxon>Unionoidea</taxon>
        <taxon>Unionidae</taxon>
        <taxon>Ambleminae</taxon>
        <taxon>Lampsilini</taxon>
        <taxon>Potamilus</taxon>
    </lineage>
</organism>
<dbReference type="InterPro" id="IPR016169">
    <property type="entry name" value="FAD-bd_PCMH_sub2"/>
</dbReference>
<accession>A0AAE0SR85</accession>
<dbReference type="AlphaFoldDB" id="A0AAE0SR85"/>
<feature type="domain" description="Berberine/berberine-like" evidence="1">
    <location>
        <begin position="65"/>
        <end position="103"/>
    </location>
</feature>
<dbReference type="GO" id="GO:0016491">
    <property type="term" value="F:oxidoreductase activity"/>
    <property type="evidence" value="ECO:0007669"/>
    <property type="project" value="InterPro"/>
</dbReference>
<evidence type="ECO:0000313" key="2">
    <source>
        <dbReference type="EMBL" id="KAK3596577.1"/>
    </source>
</evidence>
<dbReference type="Proteomes" id="UP001195483">
    <property type="component" value="Unassembled WGS sequence"/>
</dbReference>
<protein>
    <recommendedName>
        <fullName evidence="1">Berberine/berberine-like domain-containing protein</fullName>
    </recommendedName>
</protein>
<reference evidence="2" key="1">
    <citation type="journal article" date="2021" name="Genome Biol. Evol.">
        <title>A High-Quality Reference Genome for a Parasitic Bivalve with Doubly Uniparental Inheritance (Bivalvia: Unionida).</title>
        <authorList>
            <person name="Smith C.H."/>
        </authorList>
    </citation>
    <scope>NUCLEOTIDE SEQUENCE</scope>
    <source>
        <strain evidence="2">CHS0354</strain>
    </source>
</reference>
<name>A0AAE0SR85_9BIVA</name>
<sequence>MEEILSRSRKISQFPNDSSPIHPGFRKGLVCMTCVVAMFDLRNDDENIAAGKKFARQLQTYGNGVYMNEAAYDLNNWQEAFWGNHYNRLLEIKRKWDPTNFFTCYHCVGSETVIKRNNIVTCDAEGERK</sequence>
<dbReference type="GO" id="GO:0050660">
    <property type="term" value="F:flavin adenine dinucleotide binding"/>
    <property type="evidence" value="ECO:0007669"/>
    <property type="project" value="InterPro"/>
</dbReference>
<reference evidence="2" key="2">
    <citation type="journal article" date="2021" name="Genome Biol. Evol.">
        <title>Developing a high-quality reference genome for a parasitic bivalve with doubly uniparental inheritance (Bivalvia: Unionida).</title>
        <authorList>
            <person name="Smith C.H."/>
        </authorList>
    </citation>
    <scope>NUCLEOTIDE SEQUENCE</scope>
    <source>
        <strain evidence="2">CHS0354</strain>
        <tissue evidence="2">Mantle</tissue>
    </source>
</reference>
<dbReference type="InterPro" id="IPR012951">
    <property type="entry name" value="BBE"/>
</dbReference>
<proteinExistence type="predicted"/>
<dbReference type="EMBL" id="JAEAOA010000940">
    <property type="protein sequence ID" value="KAK3596577.1"/>
    <property type="molecule type" value="Genomic_DNA"/>
</dbReference>
<dbReference type="Gene3D" id="3.40.462.20">
    <property type="match status" value="1"/>
</dbReference>
<keyword evidence="3" id="KW-1185">Reference proteome</keyword>
<reference evidence="2" key="3">
    <citation type="submission" date="2023-05" db="EMBL/GenBank/DDBJ databases">
        <authorList>
            <person name="Smith C.H."/>
        </authorList>
    </citation>
    <scope>NUCLEOTIDE SEQUENCE</scope>
    <source>
        <strain evidence="2">CHS0354</strain>
        <tissue evidence="2">Mantle</tissue>
    </source>
</reference>
<comment type="caution">
    <text evidence="2">The sequence shown here is derived from an EMBL/GenBank/DDBJ whole genome shotgun (WGS) entry which is preliminary data.</text>
</comment>
<evidence type="ECO:0000259" key="1">
    <source>
        <dbReference type="Pfam" id="PF08031"/>
    </source>
</evidence>
<evidence type="ECO:0000313" key="3">
    <source>
        <dbReference type="Proteomes" id="UP001195483"/>
    </source>
</evidence>
<gene>
    <name evidence="2" type="ORF">CHS0354_015110</name>
</gene>